<keyword evidence="8" id="KW-1185">Reference proteome</keyword>
<evidence type="ECO:0000256" key="3">
    <source>
        <dbReference type="ARBA" id="ARBA00023237"/>
    </source>
</evidence>
<evidence type="ECO:0000256" key="2">
    <source>
        <dbReference type="ARBA" id="ARBA00023136"/>
    </source>
</evidence>
<feature type="region of interest" description="Disordered" evidence="5">
    <location>
        <begin position="62"/>
        <end position="95"/>
    </location>
</feature>
<dbReference type="InterPro" id="IPR050330">
    <property type="entry name" value="Bact_OuterMem_StrucFunc"/>
</dbReference>
<dbReference type="Proteomes" id="UP000198670">
    <property type="component" value="Unassembled WGS sequence"/>
</dbReference>
<dbReference type="PANTHER" id="PTHR30329">
    <property type="entry name" value="STATOR ELEMENT OF FLAGELLAR MOTOR COMPLEX"/>
    <property type="match status" value="1"/>
</dbReference>
<keyword evidence="2 4" id="KW-0472">Membrane</keyword>
<evidence type="ECO:0000256" key="5">
    <source>
        <dbReference type="SAM" id="MobiDB-lite"/>
    </source>
</evidence>
<name>A0A1I3IPC9_9SPHI</name>
<dbReference type="GO" id="GO:0009279">
    <property type="term" value="C:cell outer membrane"/>
    <property type="evidence" value="ECO:0007669"/>
    <property type="project" value="UniProtKB-SubCell"/>
</dbReference>
<gene>
    <name evidence="7" type="ORF">SAMN05444682_104168</name>
</gene>
<feature type="domain" description="OmpA-like" evidence="6">
    <location>
        <begin position="330"/>
        <end position="444"/>
    </location>
</feature>
<evidence type="ECO:0000259" key="6">
    <source>
        <dbReference type="PROSITE" id="PS51123"/>
    </source>
</evidence>
<dbReference type="SUPFAM" id="SSF103088">
    <property type="entry name" value="OmpA-like"/>
    <property type="match status" value="1"/>
</dbReference>
<dbReference type="OrthoDB" id="9800869at2"/>
<evidence type="ECO:0000256" key="1">
    <source>
        <dbReference type="ARBA" id="ARBA00004442"/>
    </source>
</evidence>
<evidence type="ECO:0000313" key="7">
    <source>
        <dbReference type="EMBL" id="SFI49749.1"/>
    </source>
</evidence>
<dbReference type="CDD" id="cd07185">
    <property type="entry name" value="OmpA_C-like"/>
    <property type="match status" value="1"/>
</dbReference>
<evidence type="ECO:0000313" key="8">
    <source>
        <dbReference type="Proteomes" id="UP000198670"/>
    </source>
</evidence>
<dbReference type="AlphaFoldDB" id="A0A1I3IPC9"/>
<dbReference type="PANTHER" id="PTHR30329:SF21">
    <property type="entry name" value="LIPOPROTEIN YIAD-RELATED"/>
    <property type="match status" value="1"/>
</dbReference>
<dbReference type="InterPro" id="IPR006664">
    <property type="entry name" value="OMP_bac"/>
</dbReference>
<proteinExistence type="predicted"/>
<dbReference type="Gene3D" id="3.30.1330.60">
    <property type="entry name" value="OmpA-like domain"/>
    <property type="match status" value="1"/>
</dbReference>
<evidence type="ECO:0000256" key="4">
    <source>
        <dbReference type="PROSITE-ProRule" id="PRU00473"/>
    </source>
</evidence>
<sequence length="444" mass="48585">MKGKLLVLPVLVITHVVFGQESVGERVVNRTKETTIRKTEDKIDEQVDNTLDKIFDGSIFKKKKKKNGDGNASGTKKSSGKQTSGGSTGSDGDDTDFSTYRDFDFVPGEQTLFFEDFSNSSLGSGPTQWTVTGNKGEPAITAIPGSESRWLRTPKEGLSFPNAFNDFPDNFTMEFDMYADPEEMSEMMSGLKVVIVQKLADRSEYDQWFNGYPQIFLDIHPSGGGGSLNLVAKTEYNGNLTQEEMTLHDSTYRDGWLNGEVNRVSIARNGQSIALYVNETKYIDLPNGLPKPGPYGLVFANNMWGDGTYITNIRVGGGGAVTAKTVNNDITTEKKFISRTIYFDVNSARIKPESWTTLNEIANGIGEMPGNFHIVGHTDSDGADEANLALSIRRAASVKNALVGEFGLDGARLTTDGKGEAEPVESNETIAGKAQNRRVEFIQQ</sequence>
<dbReference type="RefSeq" id="WP_143072900.1">
    <property type="nucleotide sequence ID" value="NZ_FOQO01000004.1"/>
</dbReference>
<organism evidence="7 8">
    <name type="scientific">Parapedobacter indicus</name>
    <dbReference type="NCBI Taxonomy" id="1477437"/>
    <lineage>
        <taxon>Bacteria</taxon>
        <taxon>Pseudomonadati</taxon>
        <taxon>Bacteroidota</taxon>
        <taxon>Sphingobacteriia</taxon>
        <taxon>Sphingobacteriales</taxon>
        <taxon>Sphingobacteriaceae</taxon>
        <taxon>Parapedobacter</taxon>
    </lineage>
</organism>
<reference evidence="7 8" key="1">
    <citation type="submission" date="2016-10" db="EMBL/GenBank/DDBJ databases">
        <authorList>
            <person name="de Groot N.N."/>
        </authorList>
    </citation>
    <scope>NUCLEOTIDE SEQUENCE [LARGE SCALE GENOMIC DNA]</scope>
    <source>
        <strain evidence="7 8">RK1</strain>
    </source>
</reference>
<dbReference type="PROSITE" id="PS51123">
    <property type="entry name" value="OMPA_2"/>
    <property type="match status" value="1"/>
</dbReference>
<dbReference type="EMBL" id="FOQO01000004">
    <property type="protein sequence ID" value="SFI49749.1"/>
    <property type="molecule type" value="Genomic_DNA"/>
</dbReference>
<dbReference type="STRING" id="1477437.SAMN05444682_104168"/>
<dbReference type="InterPro" id="IPR006665">
    <property type="entry name" value="OmpA-like"/>
</dbReference>
<accession>A0A1I3IPC9</accession>
<dbReference type="InterPro" id="IPR036737">
    <property type="entry name" value="OmpA-like_sf"/>
</dbReference>
<protein>
    <submittedName>
        <fullName evidence="7">OmpA family protein</fullName>
    </submittedName>
</protein>
<dbReference type="Pfam" id="PF00691">
    <property type="entry name" value="OmpA"/>
    <property type="match status" value="1"/>
</dbReference>
<dbReference type="PRINTS" id="PR01021">
    <property type="entry name" value="OMPADOMAIN"/>
</dbReference>
<dbReference type="Gene3D" id="2.60.120.560">
    <property type="entry name" value="Exo-inulinase, domain 1"/>
    <property type="match status" value="1"/>
</dbReference>
<comment type="subcellular location">
    <subcellularLocation>
        <location evidence="1">Cell outer membrane</location>
    </subcellularLocation>
</comment>
<feature type="compositionally biased region" description="Low complexity" evidence="5">
    <location>
        <begin position="69"/>
        <end position="85"/>
    </location>
</feature>
<keyword evidence="3" id="KW-0998">Cell outer membrane</keyword>